<gene>
    <name evidence="5" type="ORF">SAMN05421835_101657</name>
</gene>
<accession>A0A1I3KR63</accession>
<dbReference type="STRING" id="115433.SAMN05421835_101657"/>
<dbReference type="InterPro" id="IPR002937">
    <property type="entry name" value="Amino_oxidase"/>
</dbReference>
<organism evidence="5 6">
    <name type="scientific">Amycolatopsis sacchari</name>
    <dbReference type="NCBI Taxonomy" id="115433"/>
    <lineage>
        <taxon>Bacteria</taxon>
        <taxon>Bacillati</taxon>
        <taxon>Actinomycetota</taxon>
        <taxon>Actinomycetes</taxon>
        <taxon>Pseudonocardiales</taxon>
        <taxon>Pseudonocardiaceae</taxon>
        <taxon>Amycolatopsis</taxon>
    </lineage>
</organism>
<reference evidence="5 6" key="1">
    <citation type="submission" date="2016-10" db="EMBL/GenBank/DDBJ databases">
        <authorList>
            <person name="de Groot N.N."/>
        </authorList>
    </citation>
    <scope>NUCLEOTIDE SEQUENCE [LARGE SCALE GENOMIC DNA]</scope>
    <source>
        <strain evidence="5 6">DSM 44468</strain>
    </source>
</reference>
<dbReference type="EMBL" id="FORP01000001">
    <property type="protein sequence ID" value="SFI74838.1"/>
    <property type="molecule type" value="Genomic_DNA"/>
</dbReference>
<dbReference type="InterPro" id="IPR036188">
    <property type="entry name" value="FAD/NAD-bd_sf"/>
</dbReference>
<dbReference type="PANTHER" id="PTHR10668">
    <property type="entry name" value="PHYTOENE DEHYDROGENASE"/>
    <property type="match status" value="1"/>
</dbReference>
<dbReference type="Gene3D" id="3.50.50.60">
    <property type="entry name" value="FAD/NAD(P)-binding domain"/>
    <property type="match status" value="2"/>
</dbReference>
<comment type="function">
    <text evidence="1">Probable oxidoreductase that may play a role as regulator of mitochondrial function.</text>
</comment>
<evidence type="ECO:0000313" key="5">
    <source>
        <dbReference type="EMBL" id="SFI74838.1"/>
    </source>
</evidence>
<evidence type="ECO:0000256" key="1">
    <source>
        <dbReference type="ARBA" id="ARBA00037217"/>
    </source>
</evidence>
<name>A0A1I3KR63_9PSEU</name>
<evidence type="ECO:0000313" key="6">
    <source>
        <dbReference type="Proteomes" id="UP000199025"/>
    </source>
</evidence>
<evidence type="ECO:0000256" key="3">
    <source>
        <dbReference type="ARBA" id="ARBA00040298"/>
    </source>
</evidence>
<dbReference type="Pfam" id="PF01593">
    <property type="entry name" value="Amino_oxidase"/>
    <property type="match status" value="1"/>
</dbReference>
<evidence type="ECO:0000259" key="4">
    <source>
        <dbReference type="Pfam" id="PF01593"/>
    </source>
</evidence>
<dbReference type="GO" id="GO:0016491">
    <property type="term" value="F:oxidoreductase activity"/>
    <property type="evidence" value="ECO:0007669"/>
    <property type="project" value="InterPro"/>
</dbReference>
<sequence>MEQTAETVDAVVVGAGPNGLVAANILADAGWDVLVLEAAETPGGAVRTAELTAPGFRNDVCSAFYPLAAASPIISALHLQDYGLRWRHAPAALAHVLPDDRVALVSRDLDRTAASVAQFAPGDGDAWRAEFHSWTAIRDQLLDALFQPFPPVRAAARLGKRLGLADGLRFARMVTMPVRVMAAERFAGAGAQLLLAGNAQHTDLGPGHAGSAVFGWLLAMLAQDVGFPVPEGGAGRLAIALTNRLTAAGGRVACQRPVTRIHTAGGEAVAVSDASGRLVRARRAVLATVPAPVLYQELLDPDVLPPRFREDLRRFHWDDPTVKVDWALSQPIPWRNPEAGQAGTVHLDADMAGLADYHHALANGRLPEDPFLLLGQMTTADATRSPSGTESAWVYTHVPRDHKWDTDSLRHFADRLEAVVERHAPGFTGRIQARRIHGPDDLFHIDGNLVGGAINAGTAAIHQQLFFRPVPGLSRPDTPVDRLFLAGASAHPGGAVHGGPGANAAKAALRRAGRGGGAYRKVVQRLNAALYT</sequence>
<keyword evidence="6" id="KW-1185">Reference proteome</keyword>
<dbReference type="PANTHER" id="PTHR10668:SF105">
    <property type="entry name" value="DEHYDROGENASE-RELATED"/>
    <property type="match status" value="1"/>
</dbReference>
<dbReference type="RefSeq" id="WP_091504341.1">
    <property type="nucleotide sequence ID" value="NZ_FORP01000001.1"/>
</dbReference>
<dbReference type="SUPFAM" id="SSF51905">
    <property type="entry name" value="FAD/NAD(P)-binding domain"/>
    <property type="match status" value="1"/>
</dbReference>
<feature type="domain" description="Amine oxidase" evidence="4">
    <location>
        <begin position="19"/>
        <end position="498"/>
    </location>
</feature>
<proteinExistence type="predicted"/>
<evidence type="ECO:0000256" key="2">
    <source>
        <dbReference type="ARBA" id="ARBA00038825"/>
    </source>
</evidence>
<comment type="subunit">
    <text evidence="2">Interacts with COX5B; this interaction may contribute to localize PYROXD2 to the inner face of the inner mitochondrial membrane.</text>
</comment>
<dbReference type="Proteomes" id="UP000199025">
    <property type="component" value="Unassembled WGS sequence"/>
</dbReference>
<dbReference type="AlphaFoldDB" id="A0A1I3KR63"/>
<protein>
    <recommendedName>
        <fullName evidence="3">Pyridine nucleotide-disulfide oxidoreductase domain-containing protein 2</fullName>
    </recommendedName>
</protein>
<dbReference type="OrthoDB" id="833207at2"/>